<reference evidence="1 2" key="1">
    <citation type="submission" date="2019-03" db="EMBL/GenBank/DDBJ databases">
        <title>Single cell metagenomics reveals metabolic interactions within the superorganism composed of flagellate Streblomastix strix and complex community of Bacteroidetes bacteria on its surface.</title>
        <authorList>
            <person name="Treitli S.C."/>
            <person name="Kolisko M."/>
            <person name="Husnik F."/>
            <person name="Keeling P."/>
            <person name="Hampl V."/>
        </authorList>
    </citation>
    <scope>NUCLEOTIDE SEQUENCE [LARGE SCALE GENOMIC DNA]</scope>
    <source>
        <strain evidence="1">ST1C</strain>
    </source>
</reference>
<evidence type="ECO:0000313" key="1">
    <source>
        <dbReference type="EMBL" id="KAA6397019.1"/>
    </source>
</evidence>
<sequence length="212" mass="25055">MAQQQQQFGPGSKYDYVKVRIRVGGEHHVVFSRFVISRFLRAVKISEKNSQKIALELKKLLVDRGLFDITQGQLDMLLFFLIQKYGYTLEHFTRYRMISTFFRERIPLIIIIAGTGCLGKRYIATKLANQLNLPNVLHTSLVTQIQASTKLIDEQMAGEHLWHYQFEDEEAFITEYRKQTKLVRKGIDFDIKKSMKEERFRKPTEERIRHIK</sequence>
<proteinExistence type="predicted"/>
<gene>
    <name evidence="1" type="ORF">EZS28_007460</name>
</gene>
<name>A0A5J4WSE4_9EUKA</name>
<evidence type="ECO:0000313" key="2">
    <source>
        <dbReference type="Proteomes" id="UP000324800"/>
    </source>
</evidence>
<dbReference type="GO" id="GO:0016301">
    <property type="term" value="F:kinase activity"/>
    <property type="evidence" value="ECO:0007669"/>
    <property type="project" value="UniProtKB-KW"/>
</dbReference>
<comment type="caution">
    <text evidence="1">The sequence shown here is derived from an EMBL/GenBank/DDBJ whole genome shotgun (WGS) entry which is preliminary data.</text>
</comment>
<dbReference type="OrthoDB" id="271259at2759"/>
<dbReference type="Proteomes" id="UP000324800">
    <property type="component" value="Unassembled WGS sequence"/>
</dbReference>
<protein>
    <submittedName>
        <fullName evidence="1">Putative 2-phosphoglycerate kinase</fullName>
    </submittedName>
</protein>
<keyword evidence="1" id="KW-0418">Kinase</keyword>
<dbReference type="EMBL" id="SNRW01001283">
    <property type="protein sequence ID" value="KAA6397019.1"/>
    <property type="molecule type" value="Genomic_DNA"/>
</dbReference>
<dbReference type="PANTHER" id="PTHR33477:SF2">
    <property type="entry name" value="2-PHOSPHOGLYCERATE KINASE"/>
    <property type="match status" value="1"/>
</dbReference>
<accession>A0A5J4WSE4</accession>
<dbReference type="PANTHER" id="PTHR33477">
    <property type="entry name" value="P-LOOP NTPASE DOMAIN-CONTAINING PROTEIN LPA1 HOMOLOG 1"/>
    <property type="match status" value="1"/>
</dbReference>
<organism evidence="1 2">
    <name type="scientific">Streblomastix strix</name>
    <dbReference type="NCBI Taxonomy" id="222440"/>
    <lineage>
        <taxon>Eukaryota</taxon>
        <taxon>Metamonada</taxon>
        <taxon>Preaxostyla</taxon>
        <taxon>Oxymonadida</taxon>
        <taxon>Streblomastigidae</taxon>
        <taxon>Streblomastix</taxon>
    </lineage>
</organism>
<keyword evidence="1" id="KW-0808">Transferase</keyword>
<dbReference type="AlphaFoldDB" id="A0A5J4WSE4"/>